<dbReference type="GO" id="GO:0061630">
    <property type="term" value="F:ubiquitin protein ligase activity"/>
    <property type="evidence" value="ECO:0007669"/>
    <property type="project" value="InterPro"/>
</dbReference>
<dbReference type="InterPro" id="IPR017907">
    <property type="entry name" value="Znf_RING_CS"/>
</dbReference>
<feature type="region of interest" description="Disordered" evidence="7">
    <location>
        <begin position="377"/>
        <end position="427"/>
    </location>
</feature>
<feature type="domain" description="RING-type" evidence="9">
    <location>
        <begin position="245"/>
        <end position="283"/>
    </location>
</feature>
<dbReference type="Gene3D" id="4.10.60.10">
    <property type="entry name" value="Zinc finger, CCHC-type"/>
    <property type="match status" value="1"/>
</dbReference>
<evidence type="ECO:0000259" key="10">
    <source>
        <dbReference type="PROSITE" id="PS50158"/>
    </source>
</evidence>
<dbReference type="Gene3D" id="3.30.40.10">
    <property type="entry name" value="Zinc/RING finger domain, C3HC4 (zinc finger)"/>
    <property type="match status" value="1"/>
</dbReference>
<dbReference type="InterPro" id="IPR001878">
    <property type="entry name" value="Znf_CCHC"/>
</dbReference>
<dbReference type="CDD" id="cd16620">
    <property type="entry name" value="vRING-HC-C4C4_RBBP6"/>
    <property type="match status" value="1"/>
</dbReference>
<keyword evidence="3 6" id="KW-0863">Zinc-finger</keyword>
<reference evidence="12 13" key="1">
    <citation type="submission" date="2019-12" db="EMBL/GenBank/DDBJ databases">
        <authorList>
            <person name="Alioto T."/>
            <person name="Alioto T."/>
            <person name="Gomez Garrido J."/>
        </authorList>
    </citation>
    <scope>NUCLEOTIDE SEQUENCE [LARGE SCALE GENOMIC DNA]</scope>
</reference>
<evidence type="ECO:0000256" key="3">
    <source>
        <dbReference type="ARBA" id="ARBA00022771"/>
    </source>
</evidence>
<dbReference type="SMART" id="SM01180">
    <property type="entry name" value="DWNN"/>
    <property type="match status" value="1"/>
</dbReference>
<organism evidence="12 13">
    <name type="scientific">Olea europaea subsp. europaea</name>
    <dbReference type="NCBI Taxonomy" id="158383"/>
    <lineage>
        <taxon>Eukaryota</taxon>
        <taxon>Viridiplantae</taxon>
        <taxon>Streptophyta</taxon>
        <taxon>Embryophyta</taxon>
        <taxon>Tracheophyta</taxon>
        <taxon>Spermatophyta</taxon>
        <taxon>Magnoliopsida</taxon>
        <taxon>eudicotyledons</taxon>
        <taxon>Gunneridae</taxon>
        <taxon>Pentapetalae</taxon>
        <taxon>asterids</taxon>
        <taxon>lamiids</taxon>
        <taxon>Lamiales</taxon>
        <taxon>Oleaceae</taxon>
        <taxon>Oleeae</taxon>
        <taxon>Olea</taxon>
    </lineage>
</organism>
<evidence type="ECO:0000259" key="11">
    <source>
        <dbReference type="PROSITE" id="PS51282"/>
    </source>
</evidence>
<dbReference type="PROSITE" id="PS00518">
    <property type="entry name" value="ZF_RING_1"/>
    <property type="match status" value="1"/>
</dbReference>
<dbReference type="GO" id="GO:0005634">
    <property type="term" value="C:nucleus"/>
    <property type="evidence" value="ECO:0007669"/>
    <property type="project" value="UniProtKB-SubCell"/>
</dbReference>
<dbReference type="Pfam" id="PF08783">
    <property type="entry name" value="DWNN"/>
    <property type="match status" value="1"/>
</dbReference>
<feature type="transmembrane region" description="Helical" evidence="8">
    <location>
        <begin position="203"/>
        <end position="221"/>
    </location>
</feature>
<dbReference type="InterPro" id="IPR014891">
    <property type="entry name" value="DWNN_domain"/>
</dbReference>
<dbReference type="PANTHER" id="PTHR15439">
    <property type="entry name" value="RETINOBLASTOMA-BINDING PROTEIN 6"/>
    <property type="match status" value="1"/>
</dbReference>
<keyword evidence="5" id="KW-0539">Nucleus</keyword>
<proteinExistence type="predicted"/>
<dbReference type="SUPFAM" id="SSF57850">
    <property type="entry name" value="RING/U-box"/>
    <property type="match status" value="1"/>
</dbReference>
<feature type="region of interest" description="Disordered" evidence="7">
    <location>
        <begin position="169"/>
        <end position="188"/>
    </location>
</feature>
<keyword evidence="8" id="KW-0812">Transmembrane</keyword>
<dbReference type="InterPro" id="IPR033489">
    <property type="entry name" value="RBBP6"/>
</dbReference>
<comment type="subcellular location">
    <subcellularLocation>
        <location evidence="1">Nucleus</location>
    </subcellularLocation>
</comment>
<keyword evidence="8" id="KW-1133">Transmembrane helix</keyword>
<dbReference type="Gramene" id="OE9A116050T3">
    <property type="protein sequence ID" value="OE9A116050C3"/>
    <property type="gene ID" value="OE9A116050"/>
</dbReference>
<evidence type="ECO:0000256" key="6">
    <source>
        <dbReference type="PROSITE-ProRule" id="PRU00047"/>
    </source>
</evidence>
<name>A0A8S0PK84_OLEEU</name>
<gene>
    <name evidence="12" type="ORF">OLEA9_A116050</name>
</gene>
<dbReference type="SMART" id="SM00343">
    <property type="entry name" value="ZnF_C2HC"/>
    <property type="match status" value="1"/>
</dbReference>
<dbReference type="PROSITE" id="PS50089">
    <property type="entry name" value="ZF_RING_2"/>
    <property type="match status" value="1"/>
</dbReference>
<dbReference type="GO" id="GO:0008270">
    <property type="term" value="F:zinc ion binding"/>
    <property type="evidence" value="ECO:0007669"/>
    <property type="project" value="UniProtKB-KW"/>
</dbReference>
<evidence type="ECO:0000313" key="13">
    <source>
        <dbReference type="Proteomes" id="UP000594638"/>
    </source>
</evidence>
<keyword evidence="13" id="KW-1185">Reference proteome</keyword>
<dbReference type="Pfam" id="PF13923">
    <property type="entry name" value="zf-C3HC4_2"/>
    <property type="match status" value="1"/>
</dbReference>
<evidence type="ECO:0000256" key="2">
    <source>
        <dbReference type="ARBA" id="ARBA00022723"/>
    </source>
</evidence>
<feature type="domain" description="DWNN" evidence="11">
    <location>
        <begin position="3"/>
        <end position="81"/>
    </location>
</feature>
<dbReference type="PROSITE" id="PS51282">
    <property type="entry name" value="DWNN"/>
    <property type="match status" value="1"/>
</dbReference>
<feature type="compositionally biased region" description="Basic and acidic residues" evidence="7">
    <location>
        <begin position="711"/>
        <end position="723"/>
    </location>
</feature>
<feature type="compositionally biased region" description="Basic and acidic residues" evidence="7">
    <location>
        <begin position="695"/>
        <end position="704"/>
    </location>
</feature>
<dbReference type="Proteomes" id="UP000594638">
    <property type="component" value="Unassembled WGS sequence"/>
</dbReference>
<dbReference type="Gene3D" id="3.10.20.90">
    <property type="entry name" value="Phosphatidylinositol 3-kinase Catalytic Subunit, Chain A, domain 1"/>
    <property type="match status" value="1"/>
</dbReference>
<evidence type="ECO:0000256" key="4">
    <source>
        <dbReference type="ARBA" id="ARBA00022833"/>
    </source>
</evidence>
<accession>A0A8S0PK84</accession>
<evidence type="ECO:0000313" key="12">
    <source>
        <dbReference type="EMBL" id="CAA2942113.1"/>
    </source>
</evidence>
<feature type="domain" description="CCHC-type" evidence="10">
    <location>
        <begin position="470"/>
        <end position="484"/>
    </location>
</feature>
<dbReference type="SMART" id="SM00184">
    <property type="entry name" value="RING"/>
    <property type="match status" value="1"/>
</dbReference>
<sequence>MSIRFKFRSSVNFDTVDIDGRGSISVRELRAKILNGKTLGAARQQQHDFDLVFLDADSGQDYKDDNFQIPSGSSVIVKRVPAGTVPSVMVPVETVKDLGMKDSHQKNPVSKPEDEFDDFGADFCPTPVANFPDFDLEFDKNNFWSSEKQDIIGLRLGCQKLESSDLNQALPRASSNQNGNERKNLQEPTVEEQMKMAKYKMSLFILFTAYTFCNLTYVFLFRGQRLSTANLVALQNTNLPLELKCTLCNTFFKDAVMIPCCQHSFCEKCIHLALTEKRRCPKCFSSKCKVEDLLPNLSLRHAIEHCLESQMLDAGLENAMEKYAPDGESGIQVKRDGSCALTVVQREVEFPESSSASGIGSNQVLMESYNEPLLRRNTPYRRSDNHVSIVGGNGDMRSAIPSHKTKQIDAGGGGNPRHANTERGFDDLAPPADFQGENQPSDIPRVHIHDEGGDRNFLAHGSYKKRGRNCYACGSPDHLMRDCPLASSLHPFQPGNGAFHGGVPGYPPPYWNDSMFPFRPCANMYSNPSVMPFNVSVVPVTPFAVPPYITSMGVGLHGPVGNMGIQGMGPSVGNRAERPPYSNLEFQHFEHKKKHSNENLGREKRHEEEDSHGCRRDNKPDKSDQYKSQKEKEHSLSQSEDSFTRRSQRKNQHDKYIDSGIRYIDERLDKSSRSSAALRDKRLHRSERSNSGIEDMSKSSERYSGRRHKDHHEESKHLKKVECDSDSSLGHYPLKKDVIRREVFDARGSHIDRRECEERDSGHDSRHSRHFAKYSRYEQHDDKWQIVSGSNDYKDEYRHKRKRVY</sequence>
<evidence type="ECO:0000256" key="1">
    <source>
        <dbReference type="ARBA" id="ARBA00004123"/>
    </source>
</evidence>
<dbReference type="InterPro" id="IPR013083">
    <property type="entry name" value="Znf_RING/FYVE/PHD"/>
</dbReference>
<dbReference type="AlphaFoldDB" id="A0A8S0PK84"/>
<evidence type="ECO:0000256" key="7">
    <source>
        <dbReference type="SAM" id="MobiDB-lite"/>
    </source>
</evidence>
<evidence type="ECO:0000259" key="9">
    <source>
        <dbReference type="PROSITE" id="PS50089"/>
    </source>
</evidence>
<comment type="caution">
    <text evidence="12">The sequence shown here is derived from an EMBL/GenBank/DDBJ whole genome shotgun (WGS) entry which is preliminary data.</text>
</comment>
<feature type="region of interest" description="Disordered" evidence="7">
    <location>
        <begin position="585"/>
        <end position="658"/>
    </location>
</feature>
<dbReference type="PANTHER" id="PTHR15439:SF11">
    <property type="entry name" value="E3 UBIQUITIN LIGASE PQT3-LIKE ISOFORM X1"/>
    <property type="match status" value="1"/>
</dbReference>
<evidence type="ECO:0000256" key="5">
    <source>
        <dbReference type="ARBA" id="ARBA00023242"/>
    </source>
</evidence>
<keyword evidence="4" id="KW-0862">Zinc</keyword>
<evidence type="ECO:0000256" key="8">
    <source>
        <dbReference type="SAM" id="Phobius"/>
    </source>
</evidence>
<dbReference type="GO" id="GO:0003676">
    <property type="term" value="F:nucleic acid binding"/>
    <property type="evidence" value="ECO:0007669"/>
    <property type="project" value="InterPro"/>
</dbReference>
<dbReference type="EMBL" id="CACTIH010000051">
    <property type="protein sequence ID" value="CAA2942113.1"/>
    <property type="molecule type" value="Genomic_DNA"/>
</dbReference>
<dbReference type="InterPro" id="IPR001841">
    <property type="entry name" value="Znf_RING"/>
</dbReference>
<dbReference type="OrthoDB" id="106784at2759"/>
<feature type="region of interest" description="Disordered" evidence="7">
    <location>
        <begin position="754"/>
        <end position="775"/>
    </location>
</feature>
<keyword evidence="2" id="KW-0479">Metal-binding</keyword>
<feature type="compositionally biased region" description="Basic and acidic residues" evidence="7">
    <location>
        <begin position="754"/>
        <end position="765"/>
    </location>
</feature>
<dbReference type="GO" id="GO:0016567">
    <property type="term" value="P:protein ubiquitination"/>
    <property type="evidence" value="ECO:0007669"/>
    <property type="project" value="InterPro"/>
</dbReference>
<dbReference type="GO" id="GO:0006511">
    <property type="term" value="P:ubiquitin-dependent protein catabolic process"/>
    <property type="evidence" value="ECO:0007669"/>
    <property type="project" value="TreeGrafter"/>
</dbReference>
<dbReference type="PROSITE" id="PS50158">
    <property type="entry name" value="ZF_CCHC"/>
    <property type="match status" value="1"/>
</dbReference>
<dbReference type="Pfam" id="PF00098">
    <property type="entry name" value="zf-CCHC"/>
    <property type="match status" value="1"/>
</dbReference>
<feature type="region of interest" description="Disordered" evidence="7">
    <location>
        <begin position="670"/>
        <end position="727"/>
    </location>
</feature>
<dbReference type="GO" id="GO:0006397">
    <property type="term" value="P:mRNA processing"/>
    <property type="evidence" value="ECO:0007669"/>
    <property type="project" value="InterPro"/>
</dbReference>
<protein>
    <submittedName>
        <fullName evidence="12">E3 ubiquitin ligase PARAQUAT TOLERANCE 3-like isoform X1</fullName>
    </submittedName>
</protein>
<feature type="compositionally biased region" description="Basic and acidic residues" evidence="7">
    <location>
        <begin position="596"/>
        <end position="635"/>
    </location>
</feature>
<keyword evidence="8" id="KW-0472">Membrane</keyword>